<proteinExistence type="predicted"/>
<dbReference type="KEGG" id="mev:Metev_1410"/>
<gene>
    <name evidence="3" type="ordered locus">Metev_1410</name>
</gene>
<evidence type="ECO:0000259" key="2">
    <source>
        <dbReference type="Pfam" id="PF07790"/>
    </source>
</evidence>
<dbReference type="AlphaFoldDB" id="D7E9J4"/>
<dbReference type="GeneID" id="9347049"/>
<dbReference type="PANTHER" id="PTHR38138">
    <property type="entry name" value="VNG6441H"/>
    <property type="match status" value="1"/>
</dbReference>
<sequence length="306" mass="34060">MKMQKNLKPLFENSDAVTEVVGEILMTAIVVLAFSVLSVFAFSYLDITEKPHVDVDGWVNVESDVINLRHSGGEVVDTKDMKIIISLNNSTRKEIASDGIGSIYNKNTWRLGDVISIKTSSKWNEDIKQNDYVESTIVHTKSNIVIENGVLLGEDISEGFAGEPIEPPEDSKEDAYYVEYVDGTVEVNKTGEGEGNSPIDLIFEFNVTKENTELKIQDNGIKVEGQGNYSDISITGKGNKKINGDSSPEKVKHSGNTHVVKVKIKESDIKDTTFVYDDTVPDVDNYIIIKLIFDDNSSKVFYFKEE</sequence>
<keyword evidence="1" id="KW-1133">Transmembrane helix</keyword>
<dbReference type="Proteomes" id="UP000000391">
    <property type="component" value="Chromosome"/>
</dbReference>
<feature type="transmembrane region" description="Helical" evidence="1">
    <location>
        <begin position="20"/>
        <end position="45"/>
    </location>
</feature>
<name>D7E9J4_METEZ</name>
<keyword evidence="4" id="KW-1185">Reference proteome</keyword>
<evidence type="ECO:0000313" key="3">
    <source>
        <dbReference type="EMBL" id="ADI74266.1"/>
    </source>
</evidence>
<evidence type="ECO:0000313" key="4">
    <source>
        <dbReference type="Proteomes" id="UP000000391"/>
    </source>
</evidence>
<dbReference type="RefSeq" id="WP_013194831.1">
    <property type="nucleotide sequence ID" value="NC_014253.1"/>
</dbReference>
<dbReference type="EMBL" id="CP002069">
    <property type="protein sequence ID" value="ADI74266.1"/>
    <property type="molecule type" value="Genomic_DNA"/>
</dbReference>
<evidence type="ECO:0000256" key="1">
    <source>
        <dbReference type="SAM" id="Phobius"/>
    </source>
</evidence>
<protein>
    <recommendedName>
        <fullName evidence="2">Archaeal Type IV pilin N-terminal domain-containing protein</fullName>
    </recommendedName>
</protein>
<dbReference type="STRING" id="644295.Metev_1410"/>
<dbReference type="PANTHER" id="PTHR38138:SF1">
    <property type="entry name" value="ARCHAEAL TYPE IV PILIN N-TERMINAL DOMAIN-CONTAINING PROTEIN"/>
    <property type="match status" value="1"/>
</dbReference>
<organism evidence="3 4">
    <name type="scientific">Methanohalobium evestigatum (strain ATCC BAA-1072 / DSM 3721 / NBRC 107634 / OCM 161 / Z-7303)</name>
    <dbReference type="NCBI Taxonomy" id="644295"/>
    <lineage>
        <taxon>Archaea</taxon>
        <taxon>Methanobacteriati</taxon>
        <taxon>Methanobacteriota</taxon>
        <taxon>Stenosarchaea group</taxon>
        <taxon>Methanomicrobia</taxon>
        <taxon>Methanosarcinales</taxon>
        <taxon>Methanosarcinaceae</taxon>
        <taxon>Methanohalobium</taxon>
    </lineage>
</organism>
<dbReference type="InterPro" id="IPR012859">
    <property type="entry name" value="Pilin_N_archaeal"/>
</dbReference>
<keyword evidence="1" id="KW-0472">Membrane</keyword>
<reference evidence="3 4" key="1">
    <citation type="submission" date="2010-06" db="EMBL/GenBank/DDBJ databases">
        <title>Complete sequence chromosome of Methanohalobium evestigatum Z-7303.</title>
        <authorList>
            <consortium name="US DOE Joint Genome Institute"/>
            <person name="Lucas S."/>
            <person name="Copeland A."/>
            <person name="Lapidus A."/>
            <person name="Cheng J.-F."/>
            <person name="Bruce D."/>
            <person name="Goodwin L."/>
            <person name="Pitluck S."/>
            <person name="Saunders E."/>
            <person name="Detter J.C."/>
            <person name="Han C."/>
            <person name="Tapia R."/>
            <person name="Land M."/>
            <person name="Hauser L."/>
            <person name="Kyrpides N."/>
            <person name="Mikhailova N."/>
            <person name="Sieprawska-Lupa M."/>
            <person name="Whitman W.B."/>
            <person name="Anderson I."/>
            <person name="Woyke T."/>
        </authorList>
    </citation>
    <scope>NUCLEOTIDE SEQUENCE [LARGE SCALE GENOMIC DNA]</scope>
    <source>
        <strain evidence="4">ATCC BAA-1072 / DSM 3721 / NBRC 107634 / OCM 161 / Z-7303</strain>
    </source>
</reference>
<keyword evidence="1" id="KW-0812">Transmembrane</keyword>
<dbReference type="HOGENOM" id="CLU_965089_0_0_2"/>
<dbReference type="OrthoDB" id="121941at2157"/>
<feature type="domain" description="Archaeal Type IV pilin N-terminal" evidence="2">
    <location>
        <begin position="15"/>
        <end position="89"/>
    </location>
</feature>
<accession>D7E9J4</accession>
<dbReference type="Pfam" id="PF07790">
    <property type="entry name" value="Pilin_N"/>
    <property type="match status" value="1"/>
</dbReference>